<dbReference type="AlphaFoldDB" id="A0A5B7CHT9"/>
<dbReference type="EMBL" id="VSRR010000048">
    <property type="protein sequence ID" value="MPC08910.1"/>
    <property type="molecule type" value="Genomic_DNA"/>
</dbReference>
<evidence type="ECO:0000313" key="2">
    <source>
        <dbReference type="Proteomes" id="UP000324222"/>
    </source>
</evidence>
<organism evidence="1 2">
    <name type="scientific">Portunus trituberculatus</name>
    <name type="common">Swimming crab</name>
    <name type="synonym">Neptunus trituberculatus</name>
    <dbReference type="NCBI Taxonomy" id="210409"/>
    <lineage>
        <taxon>Eukaryota</taxon>
        <taxon>Metazoa</taxon>
        <taxon>Ecdysozoa</taxon>
        <taxon>Arthropoda</taxon>
        <taxon>Crustacea</taxon>
        <taxon>Multicrustacea</taxon>
        <taxon>Malacostraca</taxon>
        <taxon>Eumalacostraca</taxon>
        <taxon>Eucarida</taxon>
        <taxon>Decapoda</taxon>
        <taxon>Pleocyemata</taxon>
        <taxon>Brachyura</taxon>
        <taxon>Eubrachyura</taxon>
        <taxon>Portunoidea</taxon>
        <taxon>Portunidae</taxon>
        <taxon>Portuninae</taxon>
        <taxon>Portunus</taxon>
    </lineage>
</organism>
<sequence>MNWQPQRVCPLVGRITYCEKLMTSLRYNPPVDMLYLAIFSGGVGLSSIRALSHLKADTWSPPWHQDGFFLLINDALTNIPVAGRT</sequence>
<keyword evidence="2" id="KW-1185">Reference proteome</keyword>
<evidence type="ECO:0000313" key="1">
    <source>
        <dbReference type="EMBL" id="MPC08910.1"/>
    </source>
</evidence>
<dbReference type="Proteomes" id="UP000324222">
    <property type="component" value="Unassembled WGS sequence"/>
</dbReference>
<comment type="caution">
    <text evidence="1">The sequence shown here is derived from an EMBL/GenBank/DDBJ whole genome shotgun (WGS) entry which is preliminary data.</text>
</comment>
<protein>
    <submittedName>
        <fullName evidence="1">Uncharacterized protein</fullName>
    </submittedName>
</protein>
<accession>A0A5B7CHT9</accession>
<gene>
    <name evidence="1" type="ORF">E2C01_001507</name>
</gene>
<name>A0A5B7CHT9_PORTR</name>
<proteinExistence type="predicted"/>
<reference evidence="1 2" key="1">
    <citation type="submission" date="2019-05" db="EMBL/GenBank/DDBJ databases">
        <title>Another draft genome of Portunus trituberculatus and its Hox gene families provides insights of decapod evolution.</title>
        <authorList>
            <person name="Jeong J.-H."/>
            <person name="Song I."/>
            <person name="Kim S."/>
            <person name="Choi T."/>
            <person name="Kim D."/>
            <person name="Ryu S."/>
            <person name="Kim W."/>
        </authorList>
    </citation>
    <scope>NUCLEOTIDE SEQUENCE [LARGE SCALE GENOMIC DNA]</scope>
    <source>
        <tissue evidence="1">Muscle</tissue>
    </source>
</reference>